<evidence type="ECO:0000256" key="1">
    <source>
        <dbReference type="ARBA" id="ARBA00004196"/>
    </source>
</evidence>
<dbReference type="Pfam" id="PF13484">
    <property type="entry name" value="Fer4_16"/>
    <property type="match status" value="1"/>
</dbReference>
<organism evidence="8">
    <name type="scientific">marine metagenome</name>
    <dbReference type="NCBI Taxonomy" id="408172"/>
    <lineage>
        <taxon>unclassified sequences</taxon>
        <taxon>metagenomes</taxon>
        <taxon>ecological metagenomes</taxon>
    </lineage>
</organism>
<keyword evidence="6" id="KW-0472">Membrane</keyword>
<name>A0A381T8N3_9ZZZZ</name>
<dbReference type="EMBL" id="UINC01003896">
    <property type="protein sequence ID" value="SVA10143.1"/>
    <property type="molecule type" value="Genomic_DNA"/>
</dbReference>
<evidence type="ECO:0000313" key="8">
    <source>
        <dbReference type="EMBL" id="SVA10143.1"/>
    </source>
</evidence>
<dbReference type="AlphaFoldDB" id="A0A381T8N3"/>
<dbReference type="GO" id="GO:0051536">
    <property type="term" value="F:iron-sulfur cluster binding"/>
    <property type="evidence" value="ECO:0007669"/>
    <property type="project" value="UniProtKB-KW"/>
</dbReference>
<dbReference type="InterPro" id="IPR028894">
    <property type="entry name" value="RDH_dom"/>
</dbReference>
<keyword evidence="2" id="KW-0479">Metal-binding</keyword>
<dbReference type="Pfam" id="PF13486">
    <property type="entry name" value="Dehalogenase"/>
    <property type="match status" value="1"/>
</dbReference>
<dbReference type="NCBIfam" id="TIGR02486">
    <property type="entry name" value="RDH"/>
    <property type="match status" value="1"/>
</dbReference>
<evidence type="ECO:0000256" key="4">
    <source>
        <dbReference type="ARBA" id="ARBA00023004"/>
    </source>
</evidence>
<feature type="domain" description="4Fe-4S ferredoxin-type" evidence="7">
    <location>
        <begin position="256"/>
        <end position="285"/>
    </location>
</feature>
<keyword evidence="4" id="KW-0408">Iron</keyword>
<dbReference type="Gene3D" id="3.30.70.20">
    <property type="match status" value="1"/>
</dbReference>
<dbReference type="GO" id="GO:0030313">
    <property type="term" value="C:cell envelope"/>
    <property type="evidence" value="ECO:0007669"/>
    <property type="project" value="UniProtKB-SubCell"/>
</dbReference>
<gene>
    <name evidence="8" type="ORF">METZ01_LOCUS62997</name>
</gene>
<keyword evidence="3" id="KW-0732">Signal</keyword>
<dbReference type="PROSITE" id="PS51379">
    <property type="entry name" value="4FE4S_FER_2"/>
    <property type="match status" value="1"/>
</dbReference>
<dbReference type="PANTHER" id="PTHR42827:SF1">
    <property type="entry name" value="IRON-SULFUR CLUSTER-BINDING PROTEIN"/>
    <property type="match status" value="1"/>
</dbReference>
<proteinExistence type="predicted"/>
<protein>
    <recommendedName>
        <fullName evidence="7">4Fe-4S ferredoxin-type domain-containing protein</fullName>
    </recommendedName>
</protein>
<keyword evidence="5" id="KW-0411">Iron-sulfur</keyword>
<dbReference type="GO" id="GO:0046872">
    <property type="term" value="F:metal ion binding"/>
    <property type="evidence" value="ECO:0007669"/>
    <property type="project" value="UniProtKB-KW"/>
</dbReference>
<dbReference type="SUPFAM" id="SSF54862">
    <property type="entry name" value="4Fe-4S ferredoxins"/>
    <property type="match status" value="1"/>
</dbReference>
<evidence type="ECO:0000259" key="7">
    <source>
        <dbReference type="PROSITE" id="PS51379"/>
    </source>
</evidence>
<dbReference type="InterPro" id="IPR012832">
    <property type="entry name" value="RDH"/>
</dbReference>
<accession>A0A381T8N3</accession>
<sequence>MITEQFGPFNQKNDIFNRSFWDPSIHTEKTELFYESYRKPLKEWRHVDGYDQKDFALRNAGWHVADFFAERLENEDRREGFLDYLTSQREGASEQRNVESPEAMAEEVKKAAKLFGADLVGITYHDERWVYTHKYSRDREDEKEMDLPDNFVSVIVVCHEMDHDLLETAPSALSGTATGVGYSQDAITLLALAQYIQNLGYNAVASMNDTALSIPLAIKAGLGEYGRHGLLITPELGPRLRIGKVFTDLPLAHDRPKQFGVKEFCEICRRCSDGCPTNAIPADDPSERIYNRSNISGIRKWTVDAEKCFDFWVKQVTDCSICLRVCPYNRDYPSWVNRLRFRLMGSFLRSFMLWLDNTLGGGKRKTPKWWWGEKN</sequence>
<reference evidence="8" key="1">
    <citation type="submission" date="2018-05" db="EMBL/GenBank/DDBJ databases">
        <authorList>
            <person name="Lanie J.A."/>
            <person name="Ng W.-L."/>
            <person name="Kazmierczak K.M."/>
            <person name="Andrzejewski T.M."/>
            <person name="Davidsen T.M."/>
            <person name="Wayne K.J."/>
            <person name="Tettelin H."/>
            <person name="Glass J.I."/>
            <person name="Rusch D."/>
            <person name="Podicherti R."/>
            <person name="Tsui H.-C.T."/>
            <person name="Winkler M.E."/>
        </authorList>
    </citation>
    <scope>NUCLEOTIDE SEQUENCE</scope>
</reference>
<comment type="subcellular location">
    <subcellularLocation>
        <location evidence="1">Cell envelope</location>
    </subcellularLocation>
</comment>
<evidence type="ECO:0000256" key="6">
    <source>
        <dbReference type="ARBA" id="ARBA00023136"/>
    </source>
</evidence>
<evidence type="ECO:0000256" key="3">
    <source>
        <dbReference type="ARBA" id="ARBA00022729"/>
    </source>
</evidence>
<dbReference type="PANTHER" id="PTHR42827">
    <property type="entry name" value="IRON-SULFUR CLUSTER-BINDING PROTEIN-RELATED"/>
    <property type="match status" value="1"/>
</dbReference>
<evidence type="ECO:0000256" key="2">
    <source>
        <dbReference type="ARBA" id="ARBA00022723"/>
    </source>
</evidence>
<dbReference type="InterPro" id="IPR017896">
    <property type="entry name" value="4Fe4S_Fe-S-bd"/>
</dbReference>
<evidence type="ECO:0000256" key="5">
    <source>
        <dbReference type="ARBA" id="ARBA00023014"/>
    </source>
</evidence>